<dbReference type="AlphaFoldDB" id="A0A517XRE9"/>
<dbReference type="KEGG" id="uli:ETAA1_20270"/>
<evidence type="ECO:0000313" key="1">
    <source>
        <dbReference type="EMBL" id="QDU20084.1"/>
    </source>
</evidence>
<dbReference type="Proteomes" id="UP000319576">
    <property type="component" value="Chromosome"/>
</dbReference>
<sequence>MSATATPSVLDRMLDPVRDCLTPEVARRILALRADPVTQAKLDEYAEKNAGGTITPAELDEYDAMVQAGNMIAVLQAKARAVVGR</sequence>
<reference evidence="1 2" key="1">
    <citation type="submission" date="2019-02" db="EMBL/GenBank/DDBJ databases">
        <title>Deep-cultivation of Planctomycetes and their phenomic and genomic characterization uncovers novel biology.</title>
        <authorList>
            <person name="Wiegand S."/>
            <person name="Jogler M."/>
            <person name="Boedeker C."/>
            <person name="Pinto D."/>
            <person name="Vollmers J."/>
            <person name="Rivas-Marin E."/>
            <person name="Kohn T."/>
            <person name="Peeters S.H."/>
            <person name="Heuer A."/>
            <person name="Rast P."/>
            <person name="Oberbeckmann S."/>
            <person name="Bunk B."/>
            <person name="Jeske O."/>
            <person name="Meyerdierks A."/>
            <person name="Storesund J.E."/>
            <person name="Kallscheuer N."/>
            <person name="Luecker S."/>
            <person name="Lage O.M."/>
            <person name="Pohl T."/>
            <person name="Merkel B.J."/>
            <person name="Hornburger P."/>
            <person name="Mueller R.-W."/>
            <person name="Bruemmer F."/>
            <person name="Labrenz M."/>
            <person name="Spormann A.M."/>
            <person name="Op den Camp H."/>
            <person name="Overmann J."/>
            <person name="Amann R."/>
            <person name="Jetten M.S.M."/>
            <person name="Mascher T."/>
            <person name="Medema M.H."/>
            <person name="Devos D.P."/>
            <person name="Kaster A.-K."/>
            <person name="Ovreas L."/>
            <person name="Rohde M."/>
            <person name="Galperin M.Y."/>
            <person name="Jogler C."/>
        </authorList>
    </citation>
    <scope>NUCLEOTIDE SEQUENCE [LARGE SCALE GENOMIC DNA]</scope>
    <source>
        <strain evidence="1 2">ETA_A1</strain>
    </source>
</reference>
<proteinExistence type="predicted"/>
<accession>A0A517XRE9</accession>
<protein>
    <submittedName>
        <fullName evidence="1">Uncharacterized protein</fullName>
    </submittedName>
</protein>
<evidence type="ECO:0000313" key="2">
    <source>
        <dbReference type="Proteomes" id="UP000319576"/>
    </source>
</evidence>
<dbReference type="RefSeq" id="WP_145237047.1">
    <property type="nucleotide sequence ID" value="NZ_CP036273.1"/>
</dbReference>
<dbReference type="OrthoDB" id="287321at2"/>
<gene>
    <name evidence="1" type="ORF">ETAA1_20270</name>
</gene>
<organism evidence="1 2">
    <name type="scientific">Urbifossiella limnaea</name>
    <dbReference type="NCBI Taxonomy" id="2528023"/>
    <lineage>
        <taxon>Bacteria</taxon>
        <taxon>Pseudomonadati</taxon>
        <taxon>Planctomycetota</taxon>
        <taxon>Planctomycetia</taxon>
        <taxon>Gemmatales</taxon>
        <taxon>Gemmataceae</taxon>
        <taxon>Urbifossiella</taxon>
    </lineage>
</organism>
<name>A0A517XRE9_9BACT</name>
<dbReference type="EMBL" id="CP036273">
    <property type="protein sequence ID" value="QDU20084.1"/>
    <property type="molecule type" value="Genomic_DNA"/>
</dbReference>
<keyword evidence="2" id="KW-1185">Reference proteome</keyword>